<sequence length="157" mass="16227">MHISEANTGAGDLHARSVSLSPRCATDGVVAHGDGERYRAVSITGTWTGLESYLGNPGVGALPATGPENVARERYLGRSTALRPVAGPLEEIFLHRRSSPGRLLFMESRLVAAPAALIDGGAASSAQSAAAARGDRRLPGQGGTRGRGEGTGRREGR</sequence>
<evidence type="ECO:0000313" key="3">
    <source>
        <dbReference type="Proteomes" id="UP000830115"/>
    </source>
</evidence>
<keyword evidence="3" id="KW-1185">Reference proteome</keyword>
<dbReference type="Proteomes" id="UP000830115">
    <property type="component" value="Chromosome"/>
</dbReference>
<organism evidence="2 3">
    <name type="scientific">Streptomyces halobius</name>
    <dbReference type="NCBI Taxonomy" id="2879846"/>
    <lineage>
        <taxon>Bacteria</taxon>
        <taxon>Bacillati</taxon>
        <taxon>Actinomycetota</taxon>
        <taxon>Actinomycetes</taxon>
        <taxon>Kitasatosporales</taxon>
        <taxon>Streptomycetaceae</taxon>
        <taxon>Streptomyces</taxon>
    </lineage>
</organism>
<evidence type="ECO:0000313" key="2">
    <source>
        <dbReference type="EMBL" id="UQA92583.1"/>
    </source>
</evidence>
<protein>
    <submittedName>
        <fullName evidence="2">Uncharacterized protein</fullName>
    </submittedName>
</protein>
<evidence type="ECO:0000256" key="1">
    <source>
        <dbReference type="SAM" id="MobiDB-lite"/>
    </source>
</evidence>
<proteinExistence type="predicted"/>
<dbReference type="RefSeq" id="WP_248863449.1">
    <property type="nucleotide sequence ID" value="NZ_CP086322.1"/>
</dbReference>
<feature type="compositionally biased region" description="Basic and acidic residues" evidence="1">
    <location>
        <begin position="146"/>
        <end position="157"/>
    </location>
</feature>
<gene>
    <name evidence="2" type="ORF">K9S39_12790</name>
</gene>
<name>A0ABY4M5N1_9ACTN</name>
<accession>A0ABY4M5N1</accession>
<dbReference type="EMBL" id="CP086322">
    <property type="protein sequence ID" value="UQA92583.1"/>
    <property type="molecule type" value="Genomic_DNA"/>
</dbReference>
<reference evidence="2" key="1">
    <citation type="submission" date="2021-10" db="EMBL/GenBank/DDBJ databases">
        <title>Streptomyces nigrumlapis sp.nov.,an antimicrobial producing actinobacterium isolated from Black Gobi rocks.</title>
        <authorList>
            <person name="Wen Y."/>
            <person name="Zhang W."/>
            <person name="Liu X.G."/>
        </authorList>
    </citation>
    <scope>NUCLEOTIDE SEQUENCE</scope>
    <source>
        <strain evidence="2">ST13-2-2</strain>
    </source>
</reference>
<feature type="region of interest" description="Disordered" evidence="1">
    <location>
        <begin position="124"/>
        <end position="157"/>
    </location>
</feature>